<dbReference type="InterPro" id="IPR038967">
    <property type="entry name" value="Dsc4-like"/>
</dbReference>
<dbReference type="OrthoDB" id="5428737at2759"/>
<keyword evidence="2" id="KW-1133">Transmembrane helix</keyword>
<feature type="compositionally biased region" description="Basic and acidic residues" evidence="1">
    <location>
        <begin position="210"/>
        <end position="222"/>
    </location>
</feature>
<evidence type="ECO:0000259" key="3">
    <source>
        <dbReference type="Pfam" id="PF08508"/>
    </source>
</evidence>
<dbReference type="GO" id="GO:0005783">
    <property type="term" value="C:endoplasmic reticulum"/>
    <property type="evidence" value="ECO:0007669"/>
    <property type="project" value="TreeGrafter"/>
</dbReference>
<dbReference type="PANTHER" id="PTHR39405:SF1">
    <property type="entry name" value="DSC E3 UBIQUITIN LIGASE COMPLEX SUBUNIT 4"/>
    <property type="match status" value="1"/>
</dbReference>
<evidence type="ECO:0000256" key="1">
    <source>
        <dbReference type="SAM" id="MobiDB-lite"/>
    </source>
</evidence>
<dbReference type="Pfam" id="PF08508">
    <property type="entry name" value="DUF1746"/>
    <property type="match status" value="1"/>
</dbReference>
<keyword evidence="2" id="KW-0812">Transmembrane</keyword>
<dbReference type="RefSeq" id="XP_021884768.1">
    <property type="nucleotide sequence ID" value="XM_022023064.1"/>
</dbReference>
<proteinExistence type="predicted"/>
<dbReference type="GO" id="GO:0044695">
    <property type="term" value="C:Dsc E3 ubiquitin ligase complex"/>
    <property type="evidence" value="ECO:0007669"/>
    <property type="project" value="InterPro"/>
</dbReference>
<dbReference type="AlphaFoldDB" id="A0A1Y2GZ43"/>
<feature type="transmembrane region" description="Helical" evidence="2">
    <location>
        <begin position="53"/>
        <end position="71"/>
    </location>
</feature>
<gene>
    <name evidence="4" type="ORF">BCR41DRAFT_347250</name>
</gene>
<feature type="compositionally biased region" description="Low complexity" evidence="1">
    <location>
        <begin position="143"/>
        <end position="154"/>
    </location>
</feature>
<accession>A0A1Y2GZ43</accession>
<dbReference type="GeneID" id="33564908"/>
<sequence>MANQYYRKDIHKSIDKLLYGLYVYQYLLDTSTLGLLLRCLLQDQILSLKTKTPTLRVALYIVFATAFLAILRHLDPPGRYGVIIDFIGNVSLPSRSKLLWLDSIITMLQIVQALILFEIRKIEGGSRRYGTANRQQARRREQSSNSNSDAQSNRQQHETGIRSSQSSNATQQRSSSSRTRIGITSSSRNVSSVQANSVASQSSPSLLFEHTSERDANDRELNSDYYVDDEETRHSLEHSRESTGDILNSTTSEADHRSGSDSNEEEEDEGLLGNDYEEVLEQETFILQLEFHDVISYLFSGQEAISMPRISSARAIADGVESTRVQNLPV</sequence>
<dbReference type="PANTHER" id="PTHR39405">
    <property type="entry name" value="DSC E3 UBIQUITIN LIGASE COMPLEX SUBUNIT 4"/>
    <property type="match status" value="1"/>
</dbReference>
<dbReference type="EMBL" id="MCFF01000005">
    <property type="protein sequence ID" value="ORZ27021.1"/>
    <property type="molecule type" value="Genomic_DNA"/>
</dbReference>
<reference evidence="4 5" key="1">
    <citation type="submission" date="2016-07" db="EMBL/GenBank/DDBJ databases">
        <title>Pervasive Adenine N6-methylation of Active Genes in Fungi.</title>
        <authorList>
            <consortium name="DOE Joint Genome Institute"/>
            <person name="Mondo S.J."/>
            <person name="Dannebaum R.O."/>
            <person name="Kuo R.C."/>
            <person name="Labutti K."/>
            <person name="Haridas S."/>
            <person name="Kuo A."/>
            <person name="Salamov A."/>
            <person name="Ahrendt S.R."/>
            <person name="Lipzen A."/>
            <person name="Sullivan W."/>
            <person name="Andreopoulos W.B."/>
            <person name="Clum A."/>
            <person name="Lindquist E."/>
            <person name="Daum C."/>
            <person name="Ramamoorthy G.K."/>
            <person name="Gryganskyi A."/>
            <person name="Culley D."/>
            <person name="Magnuson J.K."/>
            <person name="James T.Y."/>
            <person name="O'Malley M.A."/>
            <person name="Stajich J.E."/>
            <person name="Spatafora J.W."/>
            <person name="Visel A."/>
            <person name="Grigoriev I.V."/>
        </authorList>
    </citation>
    <scope>NUCLEOTIDE SEQUENCE [LARGE SCALE GENOMIC DNA]</scope>
    <source>
        <strain evidence="4 5">NRRL 3116</strain>
    </source>
</reference>
<comment type="caution">
    <text evidence="4">The sequence shown here is derived from an EMBL/GenBank/DDBJ whole genome shotgun (WGS) entry which is preliminary data.</text>
</comment>
<keyword evidence="5" id="KW-1185">Reference proteome</keyword>
<dbReference type="InParanoid" id="A0A1Y2GZ43"/>
<feature type="region of interest" description="Disordered" evidence="1">
    <location>
        <begin position="128"/>
        <end position="270"/>
    </location>
</feature>
<dbReference type="InterPro" id="IPR013715">
    <property type="entry name" value="DUF1746"/>
</dbReference>
<dbReference type="GO" id="GO:0032933">
    <property type="term" value="P:SREBP signaling pathway"/>
    <property type="evidence" value="ECO:0007669"/>
    <property type="project" value="InterPro"/>
</dbReference>
<feature type="domain" description="DUF1746" evidence="3">
    <location>
        <begin position="13"/>
        <end position="111"/>
    </location>
</feature>
<evidence type="ECO:0000313" key="4">
    <source>
        <dbReference type="EMBL" id="ORZ27021.1"/>
    </source>
</evidence>
<evidence type="ECO:0000256" key="2">
    <source>
        <dbReference type="SAM" id="Phobius"/>
    </source>
</evidence>
<feature type="compositionally biased region" description="Basic and acidic residues" evidence="1">
    <location>
        <begin position="231"/>
        <end position="243"/>
    </location>
</feature>
<organism evidence="4 5">
    <name type="scientific">Lobosporangium transversale</name>
    <dbReference type="NCBI Taxonomy" id="64571"/>
    <lineage>
        <taxon>Eukaryota</taxon>
        <taxon>Fungi</taxon>
        <taxon>Fungi incertae sedis</taxon>
        <taxon>Mucoromycota</taxon>
        <taxon>Mortierellomycotina</taxon>
        <taxon>Mortierellomycetes</taxon>
        <taxon>Mortierellales</taxon>
        <taxon>Mortierellaceae</taxon>
        <taxon>Lobosporangium</taxon>
    </lineage>
</organism>
<protein>
    <recommendedName>
        <fullName evidence="3">DUF1746 domain-containing protein</fullName>
    </recommendedName>
</protein>
<dbReference type="STRING" id="64571.A0A1Y2GZ43"/>
<dbReference type="Proteomes" id="UP000193648">
    <property type="component" value="Unassembled WGS sequence"/>
</dbReference>
<evidence type="ECO:0000313" key="5">
    <source>
        <dbReference type="Proteomes" id="UP000193648"/>
    </source>
</evidence>
<name>A0A1Y2GZ43_9FUNG</name>
<keyword evidence="2" id="KW-0472">Membrane</keyword>
<feature type="compositionally biased region" description="Low complexity" evidence="1">
    <location>
        <begin position="162"/>
        <end position="205"/>
    </location>
</feature>